<proteinExistence type="predicted"/>
<dbReference type="Pfam" id="PF11185">
    <property type="entry name" value="DUF2971"/>
    <property type="match status" value="1"/>
</dbReference>
<organism evidence="1 2">
    <name type="scientific">Citrifermentans bremense</name>
    <dbReference type="NCBI Taxonomy" id="60035"/>
    <lineage>
        <taxon>Bacteria</taxon>
        <taxon>Pseudomonadati</taxon>
        <taxon>Thermodesulfobacteriota</taxon>
        <taxon>Desulfuromonadia</taxon>
        <taxon>Geobacterales</taxon>
        <taxon>Geobacteraceae</taxon>
        <taxon>Citrifermentans</taxon>
    </lineage>
</organism>
<protein>
    <recommendedName>
        <fullName evidence="3">DUF2971 domain-containing protein</fullName>
    </recommendedName>
</protein>
<keyword evidence="2" id="KW-1185">Reference proteome</keyword>
<dbReference type="InterPro" id="IPR021352">
    <property type="entry name" value="DUF2971"/>
</dbReference>
<reference evidence="1 2" key="1">
    <citation type="submission" date="2020-06" db="EMBL/GenBank/DDBJ databases">
        <title>Interaction of electrochemicaly active bacteria, Geobacter bremensis R4 on different carbon anode.</title>
        <authorList>
            <person name="Meng L."/>
            <person name="Yoshida N."/>
        </authorList>
    </citation>
    <scope>NUCLEOTIDE SEQUENCE [LARGE SCALE GENOMIC DNA]</scope>
    <source>
        <strain evidence="1 2">R4</strain>
    </source>
</reference>
<sequence length="315" mass="36758">MELYRYSRLSDNIIKYLRDRKLYFQNPLYFNDPFDCDLTAVSLGPEDNFDEKYELYIQLLAKRLKFVAGKLRLIDARITDYASDDTPIKDRFYFAEQWHLYLTENNALLAEIRMLTECPTSKRRETLLEAWNKKKNQVIHGLGVVCFSESNSNLLMWSHYADSHKGICLIYESEERPVVGWKQYSFHKVKYNKNRNIDVLSVGFEKAFFDLLTIKSPEWEYEKEQRLITIKGPGTQKSRMASLRGIVFGSRIKDNPGTSLVGLYGALKDMHQTRPNCPRFRYYKAVKHPSDFAVEIKELFGIQAVPDALGVVPFT</sequence>
<dbReference type="AlphaFoldDB" id="A0A6S6M6Z2"/>
<accession>A0A6S6M6Z2</accession>
<dbReference type="EMBL" id="AP023213">
    <property type="protein sequence ID" value="BCG47165.1"/>
    <property type="molecule type" value="Genomic_DNA"/>
</dbReference>
<evidence type="ECO:0000313" key="1">
    <source>
        <dbReference type="EMBL" id="BCG47165.1"/>
    </source>
</evidence>
<evidence type="ECO:0008006" key="3">
    <source>
        <dbReference type="Google" id="ProtNLM"/>
    </source>
</evidence>
<evidence type="ECO:0000313" key="2">
    <source>
        <dbReference type="Proteomes" id="UP000515472"/>
    </source>
</evidence>
<dbReference type="Proteomes" id="UP000515472">
    <property type="component" value="Chromosome"/>
</dbReference>
<dbReference type="KEGG" id="gbn:GEOBRER4_19150"/>
<name>A0A6S6M6Z2_9BACT</name>
<gene>
    <name evidence="1" type="ORF">GEOBRER4_n1990</name>
</gene>
<dbReference type="RefSeq" id="WP_185245226.1">
    <property type="nucleotide sequence ID" value="NZ_AP023213.1"/>
</dbReference>